<comment type="caution">
    <text evidence="2">The sequence shown here is derived from an EMBL/GenBank/DDBJ whole genome shotgun (WGS) entry which is preliminary data.</text>
</comment>
<evidence type="ECO:0000313" key="2">
    <source>
        <dbReference type="EMBL" id="MEQ2184062.1"/>
    </source>
</evidence>
<protein>
    <submittedName>
        <fullName evidence="2">Uncharacterized protein</fullName>
    </submittedName>
</protein>
<organism evidence="2 3">
    <name type="scientific">Goodea atripinnis</name>
    <dbReference type="NCBI Taxonomy" id="208336"/>
    <lineage>
        <taxon>Eukaryota</taxon>
        <taxon>Metazoa</taxon>
        <taxon>Chordata</taxon>
        <taxon>Craniata</taxon>
        <taxon>Vertebrata</taxon>
        <taxon>Euteleostomi</taxon>
        <taxon>Actinopterygii</taxon>
        <taxon>Neopterygii</taxon>
        <taxon>Teleostei</taxon>
        <taxon>Neoteleostei</taxon>
        <taxon>Acanthomorphata</taxon>
        <taxon>Ovalentaria</taxon>
        <taxon>Atherinomorphae</taxon>
        <taxon>Cyprinodontiformes</taxon>
        <taxon>Goodeidae</taxon>
        <taxon>Goodea</taxon>
    </lineage>
</organism>
<dbReference type="Proteomes" id="UP001476798">
    <property type="component" value="Unassembled WGS sequence"/>
</dbReference>
<keyword evidence="3" id="KW-1185">Reference proteome</keyword>
<accession>A0ABV0PL17</accession>
<reference evidence="2 3" key="1">
    <citation type="submission" date="2021-06" db="EMBL/GenBank/DDBJ databases">
        <authorList>
            <person name="Palmer J.M."/>
        </authorList>
    </citation>
    <scope>NUCLEOTIDE SEQUENCE [LARGE SCALE GENOMIC DNA]</scope>
    <source>
        <strain evidence="2 3">GA_2019</strain>
        <tissue evidence="2">Muscle</tissue>
    </source>
</reference>
<name>A0ABV0PL17_9TELE</name>
<dbReference type="EMBL" id="JAHRIO010080134">
    <property type="protein sequence ID" value="MEQ2184062.1"/>
    <property type="molecule type" value="Genomic_DNA"/>
</dbReference>
<proteinExistence type="predicted"/>
<feature type="region of interest" description="Disordered" evidence="1">
    <location>
        <begin position="1"/>
        <end position="38"/>
    </location>
</feature>
<evidence type="ECO:0000313" key="3">
    <source>
        <dbReference type="Proteomes" id="UP001476798"/>
    </source>
</evidence>
<feature type="compositionally biased region" description="Basic and acidic residues" evidence="1">
    <location>
        <begin position="16"/>
        <end position="38"/>
    </location>
</feature>
<sequence>MMSCRKGIGLEGGATRAREDSREAGPLSLRDKGRKDGTGPECDCFIKCDLFYKTLLSCLCLSCLPHCYPIDLNLRTPSPPFSVIIDLLPVATEPQHIQPNCFSADNKAIPLLQRHFQTEALAHFLTLLMDNRRLEGSVALADLRRSFLFSFKKVQRKAVIL</sequence>
<gene>
    <name evidence="2" type="ORF">GOODEAATRI_004134</name>
</gene>
<evidence type="ECO:0000256" key="1">
    <source>
        <dbReference type="SAM" id="MobiDB-lite"/>
    </source>
</evidence>